<dbReference type="SUPFAM" id="SSF54593">
    <property type="entry name" value="Glyoxalase/Bleomycin resistance protein/Dihydroxybiphenyl dioxygenase"/>
    <property type="match status" value="1"/>
</dbReference>
<comment type="caution">
    <text evidence="2">The sequence shown here is derived from an EMBL/GenBank/DDBJ whole genome shotgun (WGS) entry which is preliminary data.</text>
</comment>
<organism evidence="2 3">
    <name type="scientific">Aureibacillus halotolerans</name>
    <dbReference type="NCBI Taxonomy" id="1508390"/>
    <lineage>
        <taxon>Bacteria</taxon>
        <taxon>Bacillati</taxon>
        <taxon>Bacillota</taxon>
        <taxon>Bacilli</taxon>
        <taxon>Bacillales</taxon>
        <taxon>Bacillaceae</taxon>
        <taxon>Aureibacillus</taxon>
    </lineage>
</organism>
<accession>A0A4R6U730</accession>
<reference evidence="2 3" key="1">
    <citation type="submission" date="2019-03" db="EMBL/GenBank/DDBJ databases">
        <title>Genomic Encyclopedia of Type Strains, Phase IV (KMG-IV): sequencing the most valuable type-strain genomes for metagenomic binning, comparative biology and taxonomic classification.</title>
        <authorList>
            <person name="Goeker M."/>
        </authorList>
    </citation>
    <scope>NUCLEOTIDE SEQUENCE [LARGE SCALE GENOMIC DNA]</scope>
    <source>
        <strain evidence="2 3">DSM 28697</strain>
    </source>
</reference>
<dbReference type="OrthoDB" id="66829at2"/>
<dbReference type="RefSeq" id="WP_133580177.1">
    <property type="nucleotide sequence ID" value="NZ_SNYJ01000006.1"/>
</dbReference>
<proteinExistence type="predicted"/>
<dbReference type="Proteomes" id="UP000295632">
    <property type="component" value="Unassembled WGS sequence"/>
</dbReference>
<keyword evidence="2" id="KW-0223">Dioxygenase</keyword>
<evidence type="ECO:0000313" key="3">
    <source>
        <dbReference type="Proteomes" id="UP000295632"/>
    </source>
</evidence>
<feature type="domain" description="VOC" evidence="1">
    <location>
        <begin position="2"/>
        <end position="125"/>
    </location>
</feature>
<keyword evidence="3" id="KW-1185">Reference proteome</keyword>
<dbReference type="GO" id="GO:0016829">
    <property type="term" value="F:lyase activity"/>
    <property type="evidence" value="ECO:0007669"/>
    <property type="project" value="UniProtKB-KW"/>
</dbReference>
<dbReference type="GO" id="GO:0051213">
    <property type="term" value="F:dioxygenase activity"/>
    <property type="evidence" value="ECO:0007669"/>
    <property type="project" value="UniProtKB-KW"/>
</dbReference>
<dbReference type="InterPro" id="IPR037523">
    <property type="entry name" value="VOC_core"/>
</dbReference>
<keyword evidence="2" id="KW-0456">Lyase</keyword>
<evidence type="ECO:0000259" key="1">
    <source>
        <dbReference type="PROSITE" id="PS51819"/>
    </source>
</evidence>
<dbReference type="EMBL" id="SNYJ01000006">
    <property type="protein sequence ID" value="TDQ40355.1"/>
    <property type="molecule type" value="Genomic_DNA"/>
</dbReference>
<sequence>MKINSFYPVIQTKQVAATASFYVTHFGFETVFETDWYVSLKMNQSTIPFELAILEPSHSTIPKSFGKETSGLILNFEVDDVDAVYEKLIKTIGLPVHLDIRTEEFGQRHFITSDPNGILLDIISIVPPSEEFSSQYNEDIWTESNQGKNQ</sequence>
<dbReference type="InterPro" id="IPR004360">
    <property type="entry name" value="Glyas_Fos-R_dOase_dom"/>
</dbReference>
<dbReference type="AlphaFoldDB" id="A0A4R6U730"/>
<gene>
    <name evidence="2" type="ORF">EV213_10671</name>
</gene>
<name>A0A4R6U730_9BACI</name>
<dbReference type="InterPro" id="IPR029068">
    <property type="entry name" value="Glyas_Bleomycin-R_OHBP_Dase"/>
</dbReference>
<protein>
    <submittedName>
        <fullName evidence="2">Catechol 2,3-dioxygenase-like lactoylglutathione lyase family enzyme</fullName>
    </submittedName>
</protein>
<keyword evidence="2" id="KW-0560">Oxidoreductase</keyword>
<dbReference type="Gene3D" id="3.30.720.110">
    <property type="match status" value="1"/>
</dbReference>
<dbReference type="PROSITE" id="PS51819">
    <property type="entry name" value="VOC"/>
    <property type="match status" value="1"/>
</dbReference>
<evidence type="ECO:0000313" key="2">
    <source>
        <dbReference type="EMBL" id="TDQ40355.1"/>
    </source>
</evidence>
<dbReference type="Pfam" id="PF00903">
    <property type="entry name" value="Glyoxalase"/>
    <property type="match status" value="1"/>
</dbReference>
<dbReference type="Gene3D" id="3.30.720.120">
    <property type="match status" value="1"/>
</dbReference>